<sequence>MQPASQPSPDIERRYAIYKVQEAIEAILAYKRALALQREFDAQASQERRNLFNKASELLTETRIIGGPGRPCGVCDGTGREPGS</sequence>
<proteinExistence type="predicted"/>
<dbReference type="Proteomes" id="UP000190774">
    <property type="component" value="Unassembled WGS sequence"/>
</dbReference>
<dbReference type="STRING" id="48467.SAMN02745166_03085"/>
<reference evidence="2" key="1">
    <citation type="submission" date="2017-02" db="EMBL/GenBank/DDBJ databases">
        <authorList>
            <person name="Varghese N."/>
            <person name="Submissions S."/>
        </authorList>
    </citation>
    <scope>NUCLEOTIDE SEQUENCE [LARGE SCALE GENOMIC DNA]</scope>
    <source>
        <strain evidence="2">ATCC 700200</strain>
    </source>
</reference>
<gene>
    <name evidence="1" type="ORF">SAMN02745166_03085</name>
</gene>
<dbReference type="AlphaFoldDB" id="A0A1T4YG26"/>
<organism evidence="1 2">
    <name type="scientific">Prosthecobacter debontii</name>
    <dbReference type="NCBI Taxonomy" id="48467"/>
    <lineage>
        <taxon>Bacteria</taxon>
        <taxon>Pseudomonadati</taxon>
        <taxon>Verrucomicrobiota</taxon>
        <taxon>Verrucomicrobiia</taxon>
        <taxon>Verrucomicrobiales</taxon>
        <taxon>Verrucomicrobiaceae</taxon>
        <taxon>Prosthecobacter</taxon>
    </lineage>
</organism>
<dbReference type="EMBL" id="FUYE01000010">
    <property type="protein sequence ID" value="SKB00175.1"/>
    <property type="molecule type" value="Genomic_DNA"/>
</dbReference>
<evidence type="ECO:0000313" key="1">
    <source>
        <dbReference type="EMBL" id="SKB00175.1"/>
    </source>
</evidence>
<name>A0A1T4YG26_9BACT</name>
<protein>
    <submittedName>
        <fullName evidence="1">Uncharacterized protein</fullName>
    </submittedName>
</protein>
<keyword evidence="2" id="KW-1185">Reference proteome</keyword>
<accession>A0A1T4YG26</accession>
<evidence type="ECO:0000313" key="2">
    <source>
        <dbReference type="Proteomes" id="UP000190774"/>
    </source>
</evidence>